<evidence type="ECO:0000313" key="3">
    <source>
        <dbReference type="RefSeq" id="XP_010500229.1"/>
    </source>
</evidence>
<feature type="region of interest" description="Disordered" evidence="1">
    <location>
        <begin position="116"/>
        <end position="151"/>
    </location>
</feature>
<evidence type="ECO:0000256" key="1">
    <source>
        <dbReference type="SAM" id="MobiDB-lite"/>
    </source>
</evidence>
<gene>
    <name evidence="3" type="primary">LOC104777640</name>
</gene>
<accession>A0ABM0YFQ2</accession>
<protein>
    <submittedName>
        <fullName evidence="3">Uncharacterized protein LOC104777640 isoform X3</fullName>
    </submittedName>
</protein>
<organism evidence="2 3">
    <name type="scientific">Camelina sativa</name>
    <name type="common">False flax</name>
    <name type="synonym">Myagrum sativum</name>
    <dbReference type="NCBI Taxonomy" id="90675"/>
    <lineage>
        <taxon>Eukaryota</taxon>
        <taxon>Viridiplantae</taxon>
        <taxon>Streptophyta</taxon>
        <taxon>Embryophyta</taxon>
        <taxon>Tracheophyta</taxon>
        <taxon>Spermatophyta</taxon>
        <taxon>Magnoliopsida</taxon>
        <taxon>eudicotyledons</taxon>
        <taxon>Gunneridae</taxon>
        <taxon>Pentapetalae</taxon>
        <taxon>rosids</taxon>
        <taxon>malvids</taxon>
        <taxon>Brassicales</taxon>
        <taxon>Brassicaceae</taxon>
        <taxon>Camelineae</taxon>
        <taxon>Camelina</taxon>
    </lineage>
</organism>
<dbReference type="GeneID" id="104777640"/>
<name>A0ABM0YFQ2_CAMSA</name>
<sequence>MLPKPLYKVKQSSGEKGNHRPVQGGDDTVVVEDNSVEVPVEHGSGEGDEDLQDQGFNESTDDLLEDGEFDDDTNLQDSRLASDLMLKDGTESVLETEDNLILILIILAGKGVKQAGVGKHGQKAKDGSSAGGGSRPFKKGMVALPKPPAQT</sequence>
<feature type="region of interest" description="Disordered" evidence="1">
    <location>
        <begin position="1"/>
        <end position="75"/>
    </location>
</feature>
<reference evidence="3" key="2">
    <citation type="submission" date="2025-08" db="UniProtKB">
        <authorList>
            <consortium name="RefSeq"/>
        </authorList>
    </citation>
    <scope>IDENTIFICATION</scope>
    <source>
        <tissue evidence="3">Leaf</tissue>
    </source>
</reference>
<proteinExistence type="predicted"/>
<feature type="compositionally biased region" description="Acidic residues" evidence="1">
    <location>
        <begin position="59"/>
        <end position="74"/>
    </location>
</feature>
<reference evidence="2" key="1">
    <citation type="journal article" date="2014" name="Nat. Commun.">
        <title>The emerging biofuel crop Camelina sativa retains a highly undifferentiated hexaploid genome structure.</title>
        <authorList>
            <person name="Kagale S."/>
            <person name="Koh C."/>
            <person name="Nixon J."/>
            <person name="Bollina V."/>
            <person name="Clarke W.E."/>
            <person name="Tuteja R."/>
            <person name="Spillane C."/>
            <person name="Robinson S.J."/>
            <person name="Links M.G."/>
            <person name="Clarke C."/>
            <person name="Higgins E.E."/>
            <person name="Huebert T."/>
            <person name="Sharpe A.G."/>
            <person name="Parkin I.A."/>
        </authorList>
    </citation>
    <scope>NUCLEOTIDE SEQUENCE [LARGE SCALE GENOMIC DNA]</scope>
    <source>
        <strain evidence="2">cv. DH55</strain>
    </source>
</reference>
<keyword evidence="2" id="KW-1185">Reference proteome</keyword>
<dbReference type="Proteomes" id="UP000694864">
    <property type="component" value="Chromosome 3"/>
</dbReference>
<evidence type="ECO:0000313" key="2">
    <source>
        <dbReference type="Proteomes" id="UP000694864"/>
    </source>
</evidence>
<feature type="compositionally biased region" description="Low complexity" evidence="1">
    <location>
        <begin position="26"/>
        <end position="38"/>
    </location>
</feature>
<dbReference type="RefSeq" id="XP_010500229.1">
    <property type="nucleotide sequence ID" value="XM_010501927.2"/>
</dbReference>